<gene>
    <name evidence="2" type="ORF">E2C01_097105</name>
</gene>
<evidence type="ECO:0000313" key="3">
    <source>
        <dbReference type="Proteomes" id="UP000324222"/>
    </source>
</evidence>
<dbReference type="AlphaFoldDB" id="A0A5B7JXF6"/>
<evidence type="ECO:0000256" key="1">
    <source>
        <dbReference type="SAM" id="MobiDB-lite"/>
    </source>
</evidence>
<name>A0A5B7JXF6_PORTR</name>
<comment type="caution">
    <text evidence="2">The sequence shown here is derived from an EMBL/GenBank/DDBJ whole genome shotgun (WGS) entry which is preliminary data.</text>
</comment>
<reference evidence="2 3" key="1">
    <citation type="submission" date="2019-05" db="EMBL/GenBank/DDBJ databases">
        <title>Another draft genome of Portunus trituberculatus and its Hox gene families provides insights of decapod evolution.</title>
        <authorList>
            <person name="Jeong J.-H."/>
            <person name="Song I."/>
            <person name="Kim S."/>
            <person name="Choi T."/>
            <person name="Kim D."/>
            <person name="Ryu S."/>
            <person name="Kim W."/>
        </authorList>
    </citation>
    <scope>NUCLEOTIDE SEQUENCE [LARGE SCALE GENOMIC DNA]</scope>
    <source>
        <tissue evidence="2">Muscle</tissue>
    </source>
</reference>
<sequence length="77" mass="8834">MVLKGLIAKIHLRTQPIVIRGEKQRAFEYTTTTTTTTDKNNDKRKRLHVSQRTERRRAEGGTSKDKSKIHLTDLATS</sequence>
<dbReference type="EMBL" id="VSRR010127723">
    <property type="protein sequence ID" value="MPD01571.1"/>
    <property type="molecule type" value="Genomic_DNA"/>
</dbReference>
<proteinExistence type="predicted"/>
<feature type="region of interest" description="Disordered" evidence="1">
    <location>
        <begin position="30"/>
        <end position="77"/>
    </location>
</feature>
<accession>A0A5B7JXF6</accession>
<dbReference type="Proteomes" id="UP000324222">
    <property type="component" value="Unassembled WGS sequence"/>
</dbReference>
<protein>
    <submittedName>
        <fullName evidence="2">Uncharacterized protein</fullName>
    </submittedName>
</protein>
<feature type="compositionally biased region" description="Basic and acidic residues" evidence="1">
    <location>
        <begin position="51"/>
        <end position="71"/>
    </location>
</feature>
<organism evidence="2 3">
    <name type="scientific">Portunus trituberculatus</name>
    <name type="common">Swimming crab</name>
    <name type="synonym">Neptunus trituberculatus</name>
    <dbReference type="NCBI Taxonomy" id="210409"/>
    <lineage>
        <taxon>Eukaryota</taxon>
        <taxon>Metazoa</taxon>
        <taxon>Ecdysozoa</taxon>
        <taxon>Arthropoda</taxon>
        <taxon>Crustacea</taxon>
        <taxon>Multicrustacea</taxon>
        <taxon>Malacostraca</taxon>
        <taxon>Eumalacostraca</taxon>
        <taxon>Eucarida</taxon>
        <taxon>Decapoda</taxon>
        <taxon>Pleocyemata</taxon>
        <taxon>Brachyura</taxon>
        <taxon>Eubrachyura</taxon>
        <taxon>Portunoidea</taxon>
        <taxon>Portunidae</taxon>
        <taxon>Portuninae</taxon>
        <taxon>Portunus</taxon>
    </lineage>
</organism>
<keyword evidence="3" id="KW-1185">Reference proteome</keyword>
<evidence type="ECO:0000313" key="2">
    <source>
        <dbReference type="EMBL" id="MPD01571.1"/>
    </source>
</evidence>